<proteinExistence type="predicted"/>
<feature type="region of interest" description="Disordered" evidence="1">
    <location>
        <begin position="20"/>
        <end position="49"/>
    </location>
</feature>
<dbReference type="EMBL" id="CYKH01002015">
    <property type="protein sequence ID" value="CUG92183.1"/>
    <property type="molecule type" value="Genomic_DNA"/>
</dbReference>
<accession>A0A0S4JS80</accession>
<dbReference type="AlphaFoldDB" id="A0A0S4JS80"/>
<organism evidence="2 3">
    <name type="scientific">Bodo saltans</name>
    <name type="common">Flagellated protozoan</name>
    <dbReference type="NCBI Taxonomy" id="75058"/>
    <lineage>
        <taxon>Eukaryota</taxon>
        <taxon>Discoba</taxon>
        <taxon>Euglenozoa</taxon>
        <taxon>Kinetoplastea</taxon>
        <taxon>Metakinetoplastina</taxon>
        <taxon>Eubodonida</taxon>
        <taxon>Bodonidae</taxon>
        <taxon>Bodo</taxon>
    </lineage>
</organism>
<reference evidence="3" key="1">
    <citation type="submission" date="2015-09" db="EMBL/GenBank/DDBJ databases">
        <authorList>
            <consortium name="Pathogen Informatics"/>
        </authorList>
    </citation>
    <scope>NUCLEOTIDE SEQUENCE [LARGE SCALE GENOMIC DNA]</scope>
    <source>
        <strain evidence="3">Lake Konstanz</strain>
    </source>
</reference>
<dbReference type="VEuPathDB" id="TriTrypDB:BSAL_35930"/>
<name>A0A0S4JS80_BODSA</name>
<evidence type="ECO:0000256" key="1">
    <source>
        <dbReference type="SAM" id="MobiDB-lite"/>
    </source>
</evidence>
<evidence type="ECO:0000313" key="3">
    <source>
        <dbReference type="Proteomes" id="UP000051952"/>
    </source>
</evidence>
<gene>
    <name evidence="2" type="ORF">BSAL_35930</name>
</gene>
<keyword evidence="3" id="KW-1185">Reference proteome</keyword>
<protein>
    <submittedName>
        <fullName evidence="2">Uncharacterized protein</fullName>
    </submittedName>
</protein>
<evidence type="ECO:0000313" key="2">
    <source>
        <dbReference type="EMBL" id="CUG92183.1"/>
    </source>
</evidence>
<dbReference type="Proteomes" id="UP000051952">
    <property type="component" value="Unassembled WGS sequence"/>
</dbReference>
<sequence length="151" mass="16229">MAFSGPWDLDGKGVVYDFDEPSKTLTISSPQQDDIDEESSSSTTPTPPIASLTFAVNEVEQLLSLTPVKDDRGATDATATVYRIVLRTDTKITLRRMLPAGSDSMEEEVLVLVPAGLPDTLRDGEFDGEDDDGNDSGVDMGMDLCVVGKKI</sequence>